<evidence type="ECO:0000313" key="2">
    <source>
        <dbReference type="Proteomes" id="UP000179807"/>
    </source>
</evidence>
<dbReference type="RefSeq" id="XP_068360510.1">
    <property type="nucleotide sequence ID" value="XM_068503768.1"/>
</dbReference>
<dbReference type="GeneID" id="94838472"/>
<dbReference type="InterPro" id="IPR036322">
    <property type="entry name" value="WD40_repeat_dom_sf"/>
</dbReference>
<proteinExistence type="predicted"/>
<sequence>MHGKINCDIPLFLAYQKDTSTIPSDFSITCLLYIKPKGVFESSFHFDDLIACGTTEGPIILAGIKENQIHHVSLLCGHSYQITNFEETLQGDNFISISSDCTVCSWSTCDGSCLFKADLPVSMGDYRLSICPSEPFLVWIWSIGSSLYLFNLETRSIVYSIPVGGLRYFSIISPHTSSCVSSTVAVCSTLDKLITYAIEENQTLTNSVELEIPNFIDQSYVVCQRGLIKHSRTNGDWSIIRPTDGSSIISSTFPLDEDDVIFGVEWQYASYFCIGSFKAKFLLVTLKRFNDQNNQPSLSISSTKLITHNSFLTYFTYFEDKVIFSPDSKAITVISDDKVMTLKGKKCSRQFNVSEMTKDSVIQTDGNSNVTFYNILEETETDKHEFDGKITALFTRYGPKSSPLHIVNGYSDGRITFWALNSEVSQNVTTFCLPSPVIAFVEPQFKQNTRSLLLALSHTSCCLFKWNDLIAQFNLGNFPILAVYFLIESSHFIFYLSNGAYLVFGENCSQPIDVLSQVPPNAILVYSKCQKTKPDKLSSAICLQLSGRTLYYQLIDISELHKLYNEKNEQIGSILSMIKKAYRDNNENKNGSLVIIGYDNTPTFFYHPFSITTSSVLNASPIVAASHFIIKSLLAQMNETNDEIVESETEQVVDFLPILLQLLYSSNLTIQTIAAKACANLNYMIKFAKCQELVSPYVLNERYHDLDDPEMFLMALLASKYSNALPVDLLPKVFQFLTSQESDSPSVVAAMAAFILIDGITVWTKFEVQKNLYTRIIRSVLNQKSFKFLYDRFNAFVFSDVELMTDVLLKFIDSASQKQAEAALILYHNAELANPKMAGGNMSNAIAAAGNSYTSLSELSMSLLRKQAEKLPYVDVINKTALIGTSTGLVYVYIDSKLKAKDEIFKGKINKVSISPKGECGMALSADDLCGKIFNLKKSCQVLHSIEITSPPQDTAYSVNWLCEDNASISFVHV</sequence>
<gene>
    <name evidence="1" type="ORF">TRFO_24460</name>
</gene>
<organism evidence="1 2">
    <name type="scientific">Tritrichomonas foetus</name>
    <dbReference type="NCBI Taxonomy" id="1144522"/>
    <lineage>
        <taxon>Eukaryota</taxon>
        <taxon>Metamonada</taxon>
        <taxon>Parabasalia</taxon>
        <taxon>Tritrichomonadida</taxon>
        <taxon>Tritrichomonadidae</taxon>
        <taxon>Tritrichomonas</taxon>
    </lineage>
</organism>
<evidence type="ECO:0000313" key="1">
    <source>
        <dbReference type="EMBL" id="OHT07374.1"/>
    </source>
</evidence>
<accession>A0A1J4KCJ9</accession>
<dbReference type="InterPro" id="IPR016024">
    <property type="entry name" value="ARM-type_fold"/>
</dbReference>
<reference evidence="1" key="1">
    <citation type="submission" date="2016-10" db="EMBL/GenBank/DDBJ databases">
        <authorList>
            <person name="Benchimol M."/>
            <person name="Almeida L.G."/>
            <person name="Vasconcelos A.T."/>
            <person name="Perreira-Neves A."/>
            <person name="Rosa I.A."/>
            <person name="Tasca T."/>
            <person name="Bogo M.R."/>
            <person name="de Souza W."/>
        </authorList>
    </citation>
    <scope>NUCLEOTIDE SEQUENCE [LARGE SCALE GENOMIC DNA]</scope>
    <source>
        <strain evidence="1">K</strain>
    </source>
</reference>
<keyword evidence="2" id="KW-1185">Reference proteome</keyword>
<dbReference type="EMBL" id="MLAK01000699">
    <property type="protein sequence ID" value="OHT07374.1"/>
    <property type="molecule type" value="Genomic_DNA"/>
</dbReference>
<dbReference type="InterPro" id="IPR015943">
    <property type="entry name" value="WD40/YVTN_repeat-like_dom_sf"/>
</dbReference>
<protein>
    <submittedName>
        <fullName evidence="1">Uncharacterized protein</fullName>
    </submittedName>
</protein>
<dbReference type="AlphaFoldDB" id="A0A1J4KCJ9"/>
<dbReference type="Gene3D" id="2.130.10.10">
    <property type="entry name" value="YVTN repeat-like/Quinoprotein amine dehydrogenase"/>
    <property type="match status" value="1"/>
</dbReference>
<comment type="caution">
    <text evidence="1">The sequence shown here is derived from an EMBL/GenBank/DDBJ whole genome shotgun (WGS) entry which is preliminary data.</text>
</comment>
<dbReference type="SUPFAM" id="SSF48371">
    <property type="entry name" value="ARM repeat"/>
    <property type="match status" value="1"/>
</dbReference>
<dbReference type="OrthoDB" id="10587441at2759"/>
<dbReference type="SUPFAM" id="SSF50978">
    <property type="entry name" value="WD40 repeat-like"/>
    <property type="match status" value="1"/>
</dbReference>
<dbReference type="VEuPathDB" id="TrichDB:TRFO_24460"/>
<name>A0A1J4KCJ9_9EUKA</name>
<dbReference type="Proteomes" id="UP000179807">
    <property type="component" value="Unassembled WGS sequence"/>
</dbReference>